<comment type="caution">
    <text evidence="2">The sequence shown here is derived from an EMBL/GenBank/DDBJ whole genome shotgun (WGS) entry which is preliminary data.</text>
</comment>
<evidence type="ECO:0000313" key="3">
    <source>
        <dbReference type="Proteomes" id="UP000324222"/>
    </source>
</evidence>
<organism evidence="2 3">
    <name type="scientific">Portunus trituberculatus</name>
    <name type="common">Swimming crab</name>
    <name type="synonym">Neptunus trituberculatus</name>
    <dbReference type="NCBI Taxonomy" id="210409"/>
    <lineage>
        <taxon>Eukaryota</taxon>
        <taxon>Metazoa</taxon>
        <taxon>Ecdysozoa</taxon>
        <taxon>Arthropoda</taxon>
        <taxon>Crustacea</taxon>
        <taxon>Multicrustacea</taxon>
        <taxon>Malacostraca</taxon>
        <taxon>Eumalacostraca</taxon>
        <taxon>Eucarida</taxon>
        <taxon>Decapoda</taxon>
        <taxon>Pleocyemata</taxon>
        <taxon>Brachyura</taxon>
        <taxon>Eubrachyura</taxon>
        <taxon>Portunoidea</taxon>
        <taxon>Portunidae</taxon>
        <taxon>Portuninae</taxon>
        <taxon>Portunus</taxon>
    </lineage>
</organism>
<dbReference type="Proteomes" id="UP000324222">
    <property type="component" value="Unassembled WGS sequence"/>
</dbReference>
<gene>
    <name evidence="2" type="ORF">E2C01_082275</name>
</gene>
<protein>
    <submittedName>
        <fullName evidence="2">Uncharacterized protein</fullName>
    </submittedName>
</protein>
<keyword evidence="3" id="KW-1185">Reference proteome</keyword>
<name>A0A5B7J4G6_PORTR</name>
<feature type="region of interest" description="Disordered" evidence="1">
    <location>
        <begin position="55"/>
        <end position="81"/>
    </location>
</feature>
<dbReference type="EMBL" id="VSRR010074441">
    <property type="protein sequence ID" value="MPC87414.1"/>
    <property type="molecule type" value="Genomic_DNA"/>
</dbReference>
<sequence length="81" mass="9210">MCLTCKDCENTSTYVDENDNKKSICRLTVLVETWGGLHHMRYYQVLLEVTVLTQGHSHPRSRSSHTCKSPTRPAMYSSSSC</sequence>
<evidence type="ECO:0000313" key="2">
    <source>
        <dbReference type="EMBL" id="MPC87414.1"/>
    </source>
</evidence>
<dbReference type="AlphaFoldDB" id="A0A5B7J4G6"/>
<accession>A0A5B7J4G6</accession>
<proteinExistence type="predicted"/>
<evidence type="ECO:0000256" key="1">
    <source>
        <dbReference type="SAM" id="MobiDB-lite"/>
    </source>
</evidence>
<reference evidence="2 3" key="1">
    <citation type="submission" date="2019-05" db="EMBL/GenBank/DDBJ databases">
        <title>Another draft genome of Portunus trituberculatus and its Hox gene families provides insights of decapod evolution.</title>
        <authorList>
            <person name="Jeong J.-H."/>
            <person name="Song I."/>
            <person name="Kim S."/>
            <person name="Choi T."/>
            <person name="Kim D."/>
            <person name="Ryu S."/>
            <person name="Kim W."/>
        </authorList>
    </citation>
    <scope>NUCLEOTIDE SEQUENCE [LARGE SCALE GENOMIC DNA]</scope>
    <source>
        <tissue evidence="2">Muscle</tissue>
    </source>
</reference>